<dbReference type="EMBL" id="BMYD01000001">
    <property type="protein sequence ID" value="GHA72174.1"/>
    <property type="molecule type" value="Genomic_DNA"/>
</dbReference>
<keyword evidence="2" id="KW-1185">Reference proteome</keyword>
<dbReference type="Proteomes" id="UP000646426">
    <property type="component" value="Unassembled WGS sequence"/>
</dbReference>
<accession>A0A918W4Q6</accession>
<dbReference type="InterPro" id="IPR036895">
    <property type="entry name" value="Uracil-DNA_glycosylase-like_sf"/>
</dbReference>
<protein>
    <recommendedName>
        <fullName evidence="3">Uracil-DNA glycosylase-like domain-containing protein</fullName>
    </recommendedName>
</protein>
<reference evidence="1" key="2">
    <citation type="submission" date="2020-09" db="EMBL/GenBank/DDBJ databases">
        <authorList>
            <person name="Sun Q."/>
            <person name="Kim S."/>
        </authorList>
    </citation>
    <scope>NUCLEOTIDE SEQUENCE</scope>
    <source>
        <strain evidence="1">KCTC 23077</strain>
    </source>
</reference>
<evidence type="ECO:0000313" key="1">
    <source>
        <dbReference type="EMBL" id="GHA72174.1"/>
    </source>
</evidence>
<reference evidence="1" key="1">
    <citation type="journal article" date="2014" name="Int. J. Syst. Evol. Microbiol.">
        <title>Complete genome sequence of Corynebacterium casei LMG S-19264T (=DSM 44701T), isolated from a smear-ripened cheese.</title>
        <authorList>
            <consortium name="US DOE Joint Genome Institute (JGI-PGF)"/>
            <person name="Walter F."/>
            <person name="Albersmeier A."/>
            <person name="Kalinowski J."/>
            <person name="Ruckert C."/>
        </authorList>
    </citation>
    <scope>NUCLEOTIDE SEQUENCE</scope>
    <source>
        <strain evidence="1">KCTC 23077</strain>
    </source>
</reference>
<dbReference type="Gene3D" id="3.40.470.10">
    <property type="entry name" value="Uracil-DNA glycosylase-like domain"/>
    <property type="match status" value="1"/>
</dbReference>
<name>A0A918W4Q6_9GAMM</name>
<evidence type="ECO:0008006" key="3">
    <source>
        <dbReference type="Google" id="ProtNLM"/>
    </source>
</evidence>
<dbReference type="SUPFAM" id="SSF52141">
    <property type="entry name" value="Uracil-DNA glycosylase-like"/>
    <property type="match status" value="1"/>
</dbReference>
<gene>
    <name evidence="1" type="ORF">GCM10007067_05800</name>
</gene>
<evidence type="ECO:0000313" key="2">
    <source>
        <dbReference type="Proteomes" id="UP000646426"/>
    </source>
</evidence>
<comment type="caution">
    <text evidence="1">The sequence shown here is derived from an EMBL/GenBank/DDBJ whole genome shotgun (WGS) entry which is preliminary data.</text>
</comment>
<sequence>MDTQSEKAQRLAPLVEKRRREVWPGYTGLGEYHDGAYEGDYVCPYSKSACNLDAPVMVLLQDWISHDAISQPIDPDMVRHGQLPKLATNRNLKRLLMQTFGLSLADIYATDLFPFVKPGGMSSRIPAAHLRRAAREFALPQIEVVAPALVICLGLATFNALREACGLKSVRPLDAAIEQPFGWRNSRIWCQAHTGGMGFNNRSRGDPGRVAGDWRRMRDSMAAESLRAVGDDRVSGALHPPIATSSSPAPTAQAQKACRICGRRLPASEFVYGNQVDRSYCRSCNKLERAAYACGGRAEAQAFRESQRRLWR</sequence>
<dbReference type="AlphaFoldDB" id="A0A918W4Q6"/>
<dbReference type="RefSeq" id="WP_189453134.1">
    <property type="nucleotide sequence ID" value="NZ_BMYD01000001.1"/>
</dbReference>
<proteinExistence type="predicted"/>
<organism evidence="1 2">
    <name type="scientific">Cognatilysobacter bugurensis</name>
    <dbReference type="NCBI Taxonomy" id="543356"/>
    <lineage>
        <taxon>Bacteria</taxon>
        <taxon>Pseudomonadati</taxon>
        <taxon>Pseudomonadota</taxon>
        <taxon>Gammaproteobacteria</taxon>
        <taxon>Lysobacterales</taxon>
        <taxon>Lysobacteraceae</taxon>
        <taxon>Cognatilysobacter</taxon>
    </lineage>
</organism>